<dbReference type="EMBL" id="QLMC01000007">
    <property type="protein sequence ID" value="RAJ92563.1"/>
    <property type="molecule type" value="Genomic_DNA"/>
</dbReference>
<evidence type="ECO:0000313" key="2">
    <source>
        <dbReference type="Proteomes" id="UP000248790"/>
    </source>
</evidence>
<dbReference type="Pfam" id="PF01963">
    <property type="entry name" value="TraB_PrgY_gumN"/>
    <property type="match status" value="1"/>
</dbReference>
<comment type="caution">
    <text evidence="1">The sequence shown here is derived from an EMBL/GenBank/DDBJ whole genome shotgun (WGS) entry which is preliminary data.</text>
</comment>
<evidence type="ECO:0008006" key="3">
    <source>
        <dbReference type="Google" id="ProtNLM"/>
    </source>
</evidence>
<name>A0A327WPA5_LARAB</name>
<accession>A0A327WPA5</accession>
<dbReference type="RefSeq" id="WP_111630903.1">
    <property type="nucleotide sequence ID" value="NZ_QLMC01000007.1"/>
</dbReference>
<dbReference type="CDD" id="cd14789">
    <property type="entry name" value="Tiki"/>
    <property type="match status" value="1"/>
</dbReference>
<evidence type="ECO:0000313" key="1">
    <source>
        <dbReference type="EMBL" id="RAJ92563.1"/>
    </source>
</evidence>
<dbReference type="OrthoDB" id="9798714at2"/>
<keyword evidence="2" id="KW-1185">Reference proteome</keyword>
<protein>
    <recommendedName>
        <fullName evidence="3">TraB family protein</fullName>
    </recommendedName>
</protein>
<dbReference type="Proteomes" id="UP000248790">
    <property type="component" value="Unassembled WGS sequence"/>
</dbReference>
<organism evidence="1 2">
    <name type="scientific">Larkinella arboricola</name>
    <dbReference type="NCBI Taxonomy" id="643671"/>
    <lineage>
        <taxon>Bacteria</taxon>
        <taxon>Pseudomonadati</taxon>
        <taxon>Bacteroidota</taxon>
        <taxon>Cytophagia</taxon>
        <taxon>Cytophagales</taxon>
        <taxon>Spirosomataceae</taxon>
        <taxon>Larkinella</taxon>
    </lineage>
</organism>
<reference evidence="1 2" key="1">
    <citation type="submission" date="2018-06" db="EMBL/GenBank/DDBJ databases">
        <title>Genomic Encyclopedia of Archaeal and Bacterial Type Strains, Phase II (KMG-II): from individual species to whole genera.</title>
        <authorList>
            <person name="Goeker M."/>
        </authorList>
    </citation>
    <scope>NUCLEOTIDE SEQUENCE [LARGE SCALE GENOMIC DNA]</scope>
    <source>
        <strain evidence="1 2">DSM 21851</strain>
    </source>
</reference>
<gene>
    <name evidence="1" type="ORF">LX87_04893</name>
</gene>
<sequence>MKFDSSFHFLLLTFLLLSHYAVGQKRTKITPSNPPTILWKITGKDCKQPSYLLGTFHLADAEWLYEYPEIKKVIDSTEFILTEAFTTERTETPFAKTGSQLKALSLLTPEQYRTLDSFFVARVGEGIVGNPDAETMTVAEMRNAILTTLATQSKEANGITKFMDLDLFRLYEKLGRKGDRLDRVTPTEFDSTNIDQAKQYLARSLKYLENSDKPDWNIYQMTGVDETVAHYKKMEFDYKLNERAVNVQTSTDFDFIPVEQRNKNWMSKIIAAISTKPCLIAVGLGHLYYRTGVIMLLRDRGYQVEPVIFQ</sequence>
<proteinExistence type="predicted"/>
<dbReference type="InterPro" id="IPR002816">
    <property type="entry name" value="TraB/PrgY/GumN_fam"/>
</dbReference>
<dbReference type="AlphaFoldDB" id="A0A327WPA5"/>